<keyword evidence="3 5" id="KW-0964">Secreted</keyword>
<dbReference type="GO" id="GO:0008810">
    <property type="term" value="F:cellulase activity"/>
    <property type="evidence" value="ECO:0007669"/>
    <property type="project" value="UniProtKB-UniRule"/>
</dbReference>
<evidence type="ECO:0000313" key="9">
    <source>
        <dbReference type="Proteomes" id="UP000799766"/>
    </source>
</evidence>
<evidence type="ECO:0000313" key="8">
    <source>
        <dbReference type="EMBL" id="KAF2452720.1"/>
    </source>
</evidence>
<evidence type="ECO:0000256" key="5">
    <source>
        <dbReference type="RuleBase" id="RU368122"/>
    </source>
</evidence>
<keyword evidence="6" id="KW-0732">Signal</keyword>
<dbReference type="PANTHER" id="PTHR33353:SF19">
    <property type="entry name" value="GLYCOSYLHYDROLASE FAMILY 61-8 PROTEIN"/>
    <property type="match status" value="1"/>
</dbReference>
<dbReference type="OrthoDB" id="4849160at2759"/>
<dbReference type="Pfam" id="PF03443">
    <property type="entry name" value="AA9"/>
    <property type="match status" value="1"/>
</dbReference>
<keyword evidence="4 5" id="KW-1015">Disulfide bond</keyword>
<gene>
    <name evidence="8" type="ORF">BDY21DRAFT_358162</name>
</gene>
<comment type="cofactor">
    <cofactor evidence="1">
        <name>Cu(2+)</name>
        <dbReference type="ChEBI" id="CHEBI:29036"/>
    </cofactor>
</comment>
<feature type="domain" description="Auxiliary Activity family 9 catalytic" evidence="7">
    <location>
        <begin position="18"/>
        <end position="227"/>
    </location>
</feature>
<evidence type="ECO:0000259" key="7">
    <source>
        <dbReference type="Pfam" id="PF03443"/>
    </source>
</evidence>
<dbReference type="PANTHER" id="PTHR33353">
    <property type="entry name" value="PUTATIVE (AFU_ORTHOLOGUE AFUA_1G12560)-RELATED"/>
    <property type="match status" value="1"/>
</dbReference>
<protein>
    <recommendedName>
        <fullName evidence="5">AA9 family lytic polysaccharide monooxygenase</fullName>
        <ecNumber evidence="5">1.14.99.56</ecNumber>
    </recommendedName>
    <alternativeName>
        <fullName evidence="5">Endo-beta-1,4-glucanase</fullName>
    </alternativeName>
    <alternativeName>
        <fullName evidence="5">Glycosyl hydrolase 61 family protein</fullName>
    </alternativeName>
</protein>
<accession>A0A6A6NLV4</accession>
<dbReference type="AlphaFoldDB" id="A0A6A6NLV4"/>
<keyword evidence="9" id="KW-1185">Reference proteome</keyword>
<proteinExistence type="predicted"/>
<feature type="chain" id="PRO_5025693977" description="AA9 family lytic polysaccharide monooxygenase" evidence="6">
    <location>
        <begin position="23"/>
        <end position="244"/>
    </location>
</feature>
<dbReference type="GO" id="GO:0030245">
    <property type="term" value="P:cellulose catabolic process"/>
    <property type="evidence" value="ECO:0007669"/>
    <property type="project" value="UniProtKB-UniRule"/>
</dbReference>
<dbReference type="GO" id="GO:0030248">
    <property type="term" value="F:cellulose binding"/>
    <property type="evidence" value="ECO:0007669"/>
    <property type="project" value="UniProtKB-UniRule"/>
</dbReference>
<evidence type="ECO:0000256" key="1">
    <source>
        <dbReference type="ARBA" id="ARBA00001973"/>
    </source>
</evidence>
<keyword evidence="5" id="KW-0136">Cellulose degradation</keyword>
<evidence type="ECO:0000256" key="4">
    <source>
        <dbReference type="ARBA" id="ARBA00023157"/>
    </source>
</evidence>
<dbReference type="InterPro" id="IPR049892">
    <property type="entry name" value="AA9"/>
</dbReference>
<dbReference type="EMBL" id="MU001704">
    <property type="protein sequence ID" value="KAF2452720.1"/>
    <property type="molecule type" value="Genomic_DNA"/>
</dbReference>
<evidence type="ECO:0000256" key="2">
    <source>
        <dbReference type="ARBA" id="ARBA00004613"/>
    </source>
</evidence>
<reference evidence="8" key="1">
    <citation type="journal article" date="2020" name="Stud. Mycol.">
        <title>101 Dothideomycetes genomes: a test case for predicting lifestyles and emergence of pathogens.</title>
        <authorList>
            <person name="Haridas S."/>
            <person name="Albert R."/>
            <person name="Binder M."/>
            <person name="Bloem J."/>
            <person name="Labutti K."/>
            <person name="Salamov A."/>
            <person name="Andreopoulos B."/>
            <person name="Baker S."/>
            <person name="Barry K."/>
            <person name="Bills G."/>
            <person name="Bluhm B."/>
            <person name="Cannon C."/>
            <person name="Castanera R."/>
            <person name="Culley D."/>
            <person name="Daum C."/>
            <person name="Ezra D."/>
            <person name="Gonzalez J."/>
            <person name="Henrissat B."/>
            <person name="Kuo A."/>
            <person name="Liang C."/>
            <person name="Lipzen A."/>
            <person name="Lutzoni F."/>
            <person name="Magnuson J."/>
            <person name="Mondo S."/>
            <person name="Nolan M."/>
            <person name="Ohm R."/>
            <person name="Pangilinan J."/>
            <person name="Park H.-J."/>
            <person name="Ramirez L."/>
            <person name="Alfaro M."/>
            <person name="Sun H."/>
            <person name="Tritt A."/>
            <person name="Yoshinaga Y."/>
            <person name="Zwiers L.-H."/>
            <person name="Turgeon B."/>
            <person name="Goodwin S."/>
            <person name="Spatafora J."/>
            <person name="Crous P."/>
            <person name="Grigoriev I."/>
        </authorList>
    </citation>
    <scope>NUCLEOTIDE SEQUENCE</scope>
    <source>
        <strain evidence="8">ATCC 16933</strain>
    </source>
</reference>
<dbReference type="GO" id="GO:0005576">
    <property type="term" value="C:extracellular region"/>
    <property type="evidence" value="ECO:0007669"/>
    <property type="project" value="UniProtKB-SubCell"/>
</dbReference>
<comment type="subcellular location">
    <subcellularLocation>
        <location evidence="2 5">Secreted</location>
    </subcellularLocation>
</comment>
<comment type="domain">
    <text evidence="5">Has a modular structure: an endo-beta-1,4-glucanase catalytic module at the N-terminus, a linker rich in serines and threonines, and a C-terminal carbohydrate-binding module (CBM).</text>
</comment>
<dbReference type="Proteomes" id="UP000799766">
    <property type="component" value="Unassembled WGS sequence"/>
</dbReference>
<evidence type="ECO:0000256" key="3">
    <source>
        <dbReference type="ARBA" id="ARBA00022525"/>
    </source>
</evidence>
<keyword evidence="8" id="KW-0378">Hydrolase</keyword>
<dbReference type="CDD" id="cd21175">
    <property type="entry name" value="LPMO_AA9"/>
    <property type="match status" value="1"/>
</dbReference>
<dbReference type="InterPro" id="IPR005103">
    <property type="entry name" value="AA9_LPMO"/>
</dbReference>
<comment type="catalytic activity">
    <reaction evidence="5">
        <text>[(1-&gt;4)-beta-D-glucosyl]n+m + reduced acceptor + O2 = 4-dehydro-beta-D-glucosyl-[(1-&gt;4)-beta-D-glucosyl]n-1 + [(1-&gt;4)-beta-D-glucosyl]m + acceptor + H2O.</text>
        <dbReference type="EC" id="1.14.99.56"/>
    </reaction>
</comment>
<evidence type="ECO:0000256" key="6">
    <source>
        <dbReference type="SAM" id="SignalP"/>
    </source>
</evidence>
<organism evidence="8 9">
    <name type="scientific">Lineolata rhizophorae</name>
    <dbReference type="NCBI Taxonomy" id="578093"/>
    <lineage>
        <taxon>Eukaryota</taxon>
        <taxon>Fungi</taxon>
        <taxon>Dikarya</taxon>
        <taxon>Ascomycota</taxon>
        <taxon>Pezizomycotina</taxon>
        <taxon>Dothideomycetes</taxon>
        <taxon>Dothideomycetes incertae sedis</taxon>
        <taxon>Lineolatales</taxon>
        <taxon>Lineolataceae</taxon>
        <taxon>Lineolata</taxon>
    </lineage>
</organism>
<dbReference type="EC" id="1.14.99.56" evidence="5"/>
<keyword evidence="5" id="KW-0624">Polysaccharide degradation</keyword>
<dbReference type="Gene3D" id="2.70.50.70">
    <property type="match status" value="1"/>
</dbReference>
<comment type="function">
    <text evidence="5">Lytic polysaccharide monooxygenase (LMPO) that depolymerizes crystalline and amorphous polysaccharides via the oxidation of scissile alpha- or beta-(1-4)-glycosidic bonds, yielding C1 and/or C4 oxidation products. Catalysis by LPMOs requires the reduction of the active-site copper from Cu(II) to Cu(I) by a reducing agent and H(2)O(2) or O(2) as a cosubstrate.</text>
</comment>
<keyword evidence="5" id="KW-0119">Carbohydrate metabolism</keyword>
<feature type="signal peptide" evidence="6">
    <location>
        <begin position="1"/>
        <end position="22"/>
    </location>
</feature>
<sequence length="244" mass="26249">MKIPIFALVLFASLVAAHGGVGTYIMDGETYDGWQPYNSPSGQTSIQREWSTYDPLLTADLSTVKIRCNNNGALGTGPIGEITAGTDLEVHWYQWTHRPAPVFVYMAKCPDSGCNDWDGSGTVWFKVDEAGLISGPRRGGTWAGDQVVDTLSWTSTIPENLAPGDYMIRHEIVALHQAGNPQFYPECAQLTVTGSGTGVPSGDYLVSFPGAYTGQEPGFTMNIDAPDATTDTTYEMPGPALWTG</sequence>
<name>A0A6A6NLV4_9PEZI</name>